<keyword evidence="3" id="KW-1185">Reference proteome</keyword>
<evidence type="ECO:0000313" key="3">
    <source>
        <dbReference type="Proteomes" id="UP000238479"/>
    </source>
</evidence>
<dbReference type="Proteomes" id="UP000238479">
    <property type="component" value="Chromosome 1"/>
</dbReference>
<organism evidence="2 3">
    <name type="scientific">Rosa chinensis</name>
    <name type="common">China rose</name>
    <dbReference type="NCBI Taxonomy" id="74649"/>
    <lineage>
        <taxon>Eukaryota</taxon>
        <taxon>Viridiplantae</taxon>
        <taxon>Streptophyta</taxon>
        <taxon>Embryophyta</taxon>
        <taxon>Tracheophyta</taxon>
        <taxon>Spermatophyta</taxon>
        <taxon>Magnoliopsida</taxon>
        <taxon>eudicotyledons</taxon>
        <taxon>Gunneridae</taxon>
        <taxon>Pentapetalae</taxon>
        <taxon>rosids</taxon>
        <taxon>fabids</taxon>
        <taxon>Rosales</taxon>
        <taxon>Rosaceae</taxon>
        <taxon>Rosoideae</taxon>
        <taxon>Rosoideae incertae sedis</taxon>
        <taxon>Rosa</taxon>
    </lineage>
</organism>
<name>A0A2P6SGS0_ROSCH</name>
<feature type="region of interest" description="Disordered" evidence="1">
    <location>
        <begin position="1"/>
        <end position="22"/>
    </location>
</feature>
<evidence type="ECO:0000313" key="2">
    <source>
        <dbReference type="EMBL" id="PRQ57872.1"/>
    </source>
</evidence>
<protein>
    <submittedName>
        <fullName evidence="2">Uncharacterized protein</fullName>
    </submittedName>
</protein>
<dbReference type="EMBL" id="PDCK01000039">
    <property type="protein sequence ID" value="PRQ57872.1"/>
    <property type="molecule type" value="Genomic_DNA"/>
</dbReference>
<gene>
    <name evidence="2" type="ORF">RchiOBHm_Chr1g0353071</name>
</gene>
<reference evidence="2 3" key="1">
    <citation type="journal article" date="2018" name="Nat. Genet.">
        <title>The Rosa genome provides new insights in the design of modern roses.</title>
        <authorList>
            <person name="Bendahmane M."/>
        </authorList>
    </citation>
    <scope>NUCLEOTIDE SEQUENCE [LARGE SCALE GENOMIC DNA]</scope>
    <source>
        <strain evidence="3">cv. Old Blush</strain>
    </source>
</reference>
<dbReference type="AlphaFoldDB" id="A0A2P6SGS0"/>
<comment type="caution">
    <text evidence="2">The sequence shown here is derived from an EMBL/GenBank/DDBJ whole genome shotgun (WGS) entry which is preliminary data.</text>
</comment>
<proteinExistence type="predicted"/>
<dbReference type="Gramene" id="PRQ57872">
    <property type="protein sequence ID" value="PRQ57872"/>
    <property type="gene ID" value="RchiOBHm_Chr1g0353071"/>
</dbReference>
<accession>A0A2P6SGS0</accession>
<evidence type="ECO:0000256" key="1">
    <source>
        <dbReference type="SAM" id="MobiDB-lite"/>
    </source>
</evidence>
<sequence>MEAALLESEAVGSGKERGQRWALASGPPPAWAALSGLAGQPILLFPFFSWIGPGLGFWESSSFFHFLVSNN</sequence>